<dbReference type="PROSITE" id="PS50850">
    <property type="entry name" value="MFS"/>
    <property type="match status" value="1"/>
</dbReference>
<dbReference type="Proteomes" id="UP000677016">
    <property type="component" value="Unassembled WGS sequence"/>
</dbReference>
<dbReference type="InterPro" id="IPR020846">
    <property type="entry name" value="MFS_dom"/>
</dbReference>
<keyword evidence="9" id="KW-1185">Reference proteome</keyword>
<dbReference type="InterPro" id="IPR050189">
    <property type="entry name" value="MFS_Efflux_Transporters"/>
</dbReference>
<evidence type="ECO:0000256" key="6">
    <source>
        <dbReference type="SAM" id="Phobius"/>
    </source>
</evidence>
<dbReference type="GO" id="GO:0022857">
    <property type="term" value="F:transmembrane transporter activity"/>
    <property type="evidence" value="ECO:0007669"/>
    <property type="project" value="InterPro"/>
</dbReference>
<feature type="transmembrane region" description="Helical" evidence="6">
    <location>
        <begin position="52"/>
        <end position="74"/>
    </location>
</feature>
<dbReference type="InterPro" id="IPR005829">
    <property type="entry name" value="Sugar_transporter_CS"/>
</dbReference>
<comment type="caution">
    <text evidence="8">The sequence shown here is derived from an EMBL/GenBank/DDBJ whole genome shotgun (WGS) entry which is preliminary data.</text>
</comment>
<feature type="transmembrane region" description="Helical" evidence="6">
    <location>
        <begin position="303"/>
        <end position="326"/>
    </location>
</feature>
<keyword evidence="3 6" id="KW-0812">Transmembrane</keyword>
<dbReference type="Gene3D" id="1.20.1250.20">
    <property type="entry name" value="MFS general substrate transporter like domains"/>
    <property type="match status" value="2"/>
</dbReference>
<dbReference type="InterPro" id="IPR011701">
    <property type="entry name" value="MFS"/>
</dbReference>
<feature type="transmembrane region" description="Helical" evidence="6">
    <location>
        <begin position="338"/>
        <end position="360"/>
    </location>
</feature>
<comment type="subcellular location">
    <subcellularLocation>
        <location evidence="1">Cell membrane</location>
        <topology evidence="1">Multi-pass membrane protein</topology>
    </subcellularLocation>
</comment>
<feature type="transmembrane region" description="Helical" evidence="6">
    <location>
        <begin position="366"/>
        <end position="385"/>
    </location>
</feature>
<keyword evidence="2" id="KW-1003">Cell membrane</keyword>
<feature type="transmembrane region" description="Helical" evidence="6">
    <location>
        <begin position="213"/>
        <end position="239"/>
    </location>
</feature>
<dbReference type="SUPFAM" id="SSF103473">
    <property type="entry name" value="MFS general substrate transporter"/>
    <property type="match status" value="1"/>
</dbReference>
<protein>
    <submittedName>
        <fullName evidence="8">MFS transporter</fullName>
    </submittedName>
</protein>
<feature type="domain" description="Major facilitator superfamily (MFS) profile" evidence="7">
    <location>
        <begin position="16"/>
        <end position="390"/>
    </location>
</feature>
<evidence type="ECO:0000313" key="8">
    <source>
        <dbReference type="EMBL" id="MBR7744142.1"/>
    </source>
</evidence>
<sequence length="413" mass="41427">MRVPALPVLGGRSLRLMGAASGLTALGALPPFLLGAQAVWVRDDLGIGLGQLGAAVSAFFAAAATGSVLAGVLLDRAGRRVGITLAGSILLAGGLVMATLVSGPLSLVLCMVGLGLGNAACQTAANASMARALPPGRRGLGFGVKQSAVQVAIMAGGLAVPTLGSWFGWRSTFVASALVGAAVALSAVVRPPLEGAARPARATSPDEPPWRPLLLCGLAITCASAAANFLGAFLASWGYESGLTATAMGLLMAVGSAGSITVRVVSGWRADRRQGANLPVVAAQMLAGSVCMAAVALGTPWSLLVFGFLAFAIGWGWPGLLLYAVARIGRDSPARSSGVIQAGAFVGGAAGPLLLGAMAGDVGFRPTWLVAGGLLVVAGLLVLLARRGFRTDLERRPPREPITWGGGRAATTR</sequence>
<keyword evidence="5 6" id="KW-0472">Membrane</keyword>
<dbReference type="EMBL" id="JAGSNF010000018">
    <property type="protein sequence ID" value="MBR7744142.1"/>
    <property type="molecule type" value="Genomic_DNA"/>
</dbReference>
<evidence type="ECO:0000256" key="3">
    <source>
        <dbReference type="ARBA" id="ARBA00022692"/>
    </source>
</evidence>
<organism evidence="8 9">
    <name type="scientific">Phycicoccus avicenniae</name>
    <dbReference type="NCBI Taxonomy" id="2828860"/>
    <lineage>
        <taxon>Bacteria</taxon>
        <taxon>Bacillati</taxon>
        <taxon>Actinomycetota</taxon>
        <taxon>Actinomycetes</taxon>
        <taxon>Micrococcales</taxon>
        <taxon>Intrasporangiaceae</taxon>
        <taxon>Phycicoccus</taxon>
    </lineage>
</organism>
<feature type="transmembrane region" description="Helical" evidence="6">
    <location>
        <begin position="278"/>
        <end position="297"/>
    </location>
</feature>
<dbReference type="Pfam" id="PF07690">
    <property type="entry name" value="MFS_1"/>
    <property type="match status" value="1"/>
</dbReference>
<evidence type="ECO:0000256" key="5">
    <source>
        <dbReference type="ARBA" id="ARBA00023136"/>
    </source>
</evidence>
<dbReference type="PROSITE" id="PS00216">
    <property type="entry name" value="SUGAR_TRANSPORT_1"/>
    <property type="match status" value="1"/>
</dbReference>
<gene>
    <name evidence="8" type="ORF">KC207_12680</name>
</gene>
<dbReference type="PANTHER" id="PTHR43124">
    <property type="entry name" value="PURINE EFFLUX PUMP PBUE"/>
    <property type="match status" value="1"/>
</dbReference>
<evidence type="ECO:0000313" key="9">
    <source>
        <dbReference type="Proteomes" id="UP000677016"/>
    </source>
</evidence>
<proteinExistence type="predicted"/>
<evidence type="ECO:0000256" key="4">
    <source>
        <dbReference type="ARBA" id="ARBA00022989"/>
    </source>
</evidence>
<keyword evidence="4 6" id="KW-1133">Transmembrane helix</keyword>
<dbReference type="InterPro" id="IPR036259">
    <property type="entry name" value="MFS_trans_sf"/>
</dbReference>
<dbReference type="AlphaFoldDB" id="A0A941I0I2"/>
<name>A0A941I0I2_9MICO</name>
<evidence type="ECO:0000256" key="1">
    <source>
        <dbReference type="ARBA" id="ARBA00004651"/>
    </source>
</evidence>
<accession>A0A941I0I2</accession>
<dbReference type="GO" id="GO:0005886">
    <property type="term" value="C:plasma membrane"/>
    <property type="evidence" value="ECO:0007669"/>
    <property type="project" value="UniProtKB-SubCell"/>
</dbReference>
<feature type="transmembrane region" description="Helical" evidence="6">
    <location>
        <begin position="81"/>
        <end position="100"/>
    </location>
</feature>
<reference evidence="8" key="1">
    <citation type="submission" date="2021-04" db="EMBL/GenBank/DDBJ databases">
        <title>Phycicoccus avicenniae sp. nov., a novel endophytic actinomycetes isolated from branch of Avicennia mariana.</title>
        <authorList>
            <person name="Tuo L."/>
        </authorList>
    </citation>
    <scope>NUCLEOTIDE SEQUENCE</scope>
    <source>
        <strain evidence="8">BSK3Z-2</strain>
    </source>
</reference>
<dbReference type="PANTHER" id="PTHR43124:SF3">
    <property type="entry name" value="CHLORAMPHENICOL EFFLUX PUMP RV0191"/>
    <property type="match status" value="1"/>
</dbReference>
<evidence type="ECO:0000256" key="2">
    <source>
        <dbReference type="ARBA" id="ARBA00022475"/>
    </source>
</evidence>
<feature type="transmembrane region" description="Helical" evidence="6">
    <location>
        <begin position="245"/>
        <end position="266"/>
    </location>
</feature>
<dbReference type="RefSeq" id="WP_211603552.1">
    <property type="nucleotide sequence ID" value="NZ_JAGSNF010000018.1"/>
</dbReference>
<evidence type="ECO:0000259" key="7">
    <source>
        <dbReference type="PROSITE" id="PS50850"/>
    </source>
</evidence>
<feature type="transmembrane region" description="Helical" evidence="6">
    <location>
        <begin position="173"/>
        <end position="193"/>
    </location>
</feature>